<dbReference type="Pfam" id="PF03443">
    <property type="entry name" value="AA9"/>
    <property type="match status" value="1"/>
</dbReference>
<protein>
    <recommendedName>
        <fullName evidence="16">AA9 family lytic polysaccharide monooxygenase</fullName>
        <ecNumber evidence="16">1.14.99.56</ecNumber>
    </recommendedName>
    <alternativeName>
        <fullName evidence="16">Endo-beta-1,4-glucanase</fullName>
    </alternativeName>
    <alternativeName>
        <fullName evidence="16">Glycosyl hydrolase 61 family protein</fullName>
    </alternativeName>
</protein>
<dbReference type="CDD" id="cd21175">
    <property type="entry name" value="LPMO_AA9"/>
    <property type="match status" value="1"/>
</dbReference>
<comment type="subcellular location">
    <subcellularLocation>
        <location evidence="2 16">Secreted</location>
    </subcellularLocation>
</comment>
<dbReference type="GO" id="GO:0008810">
    <property type="term" value="F:cellulase activity"/>
    <property type="evidence" value="ECO:0007669"/>
    <property type="project" value="UniProtKB-UniRule"/>
</dbReference>
<dbReference type="GO" id="GO:0004497">
    <property type="term" value="F:monooxygenase activity"/>
    <property type="evidence" value="ECO:0007669"/>
    <property type="project" value="UniProtKB-KW"/>
</dbReference>
<comment type="catalytic activity">
    <reaction evidence="15 16">
        <text>[(1-&gt;4)-beta-D-glucosyl]n+m + reduced acceptor + O2 = 4-dehydro-beta-D-glucosyl-[(1-&gt;4)-beta-D-glucosyl]n-1 + [(1-&gt;4)-beta-D-glucosyl]m + acceptor + H2O.</text>
        <dbReference type="EC" id="1.14.99.56"/>
    </reaction>
</comment>
<dbReference type="Proteomes" id="UP000256328">
    <property type="component" value="Unassembled WGS sequence"/>
</dbReference>
<keyword evidence="9" id="KW-0503">Monooxygenase</keyword>
<evidence type="ECO:0000313" key="20">
    <source>
        <dbReference type="Proteomes" id="UP000256328"/>
    </source>
</evidence>
<reference evidence="19 20" key="1">
    <citation type="journal article" date="2018" name="IMA Fungus">
        <title>IMA Genome-F 9: Draft genome sequence of Annulohypoxylon stygium, Aspergillus mulundensis, Berkeleyomyces basicola (syn. Thielaviopsis basicola), Ceratocystis smalleyi, two Cercospora beticola strains, Coleophoma cylindrospora, Fusarium fracticaudum, Phialophora cf. hyalina, and Morchella septimelata.</title>
        <authorList>
            <person name="Wingfield B.D."/>
            <person name="Bills G.F."/>
            <person name="Dong Y."/>
            <person name="Huang W."/>
            <person name="Nel W.J."/>
            <person name="Swalarsk-Parry B.S."/>
            <person name="Vaghefi N."/>
            <person name="Wilken P.M."/>
            <person name="An Z."/>
            <person name="de Beer Z.W."/>
            <person name="De Vos L."/>
            <person name="Chen L."/>
            <person name="Duong T.A."/>
            <person name="Gao Y."/>
            <person name="Hammerbacher A."/>
            <person name="Kikkert J.R."/>
            <person name="Li Y."/>
            <person name="Li H."/>
            <person name="Li K."/>
            <person name="Li Q."/>
            <person name="Liu X."/>
            <person name="Ma X."/>
            <person name="Naidoo K."/>
            <person name="Pethybridge S.J."/>
            <person name="Sun J."/>
            <person name="Steenkamp E.T."/>
            <person name="van der Nest M.A."/>
            <person name="van Wyk S."/>
            <person name="Wingfield M.J."/>
            <person name="Xiong C."/>
            <person name="Yue Q."/>
            <person name="Zhang X."/>
        </authorList>
    </citation>
    <scope>NUCLEOTIDE SEQUENCE [LARGE SCALE GENOMIC DNA]</scope>
    <source>
        <strain evidence="19 20">BP5796</strain>
    </source>
</reference>
<proteinExistence type="inferred from homology"/>
<dbReference type="GO" id="GO:0030248">
    <property type="term" value="F:cellulose binding"/>
    <property type="evidence" value="ECO:0007669"/>
    <property type="project" value="UniProtKB-UniRule"/>
</dbReference>
<dbReference type="GO" id="GO:0046872">
    <property type="term" value="F:metal ion binding"/>
    <property type="evidence" value="ECO:0007669"/>
    <property type="project" value="UniProtKB-KW"/>
</dbReference>
<keyword evidence="4" id="KW-0479">Metal-binding</keyword>
<evidence type="ECO:0000256" key="7">
    <source>
        <dbReference type="ARBA" id="ARBA00023002"/>
    </source>
</evidence>
<evidence type="ECO:0000256" key="15">
    <source>
        <dbReference type="ARBA" id="ARBA00045077"/>
    </source>
</evidence>
<evidence type="ECO:0000256" key="11">
    <source>
        <dbReference type="ARBA" id="ARBA00023180"/>
    </source>
</evidence>
<evidence type="ECO:0000256" key="5">
    <source>
        <dbReference type="ARBA" id="ARBA00022729"/>
    </source>
</evidence>
<keyword evidence="5 17" id="KW-0732">Signal</keyword>
<evidence type="ECO:0000256" key="17">
    <source>
        <dbReference type="SAM" id="SignalP"/>
    </source>
</evidence>
<evidence type="ECO:0000256" key="6">
    <source>
        <dbReference type="ARBA" id="ARBA00023001"/>
    </source>
</evidence>
<keyword evidence="6 16" id="KW-0136">Cellulose degradation</keyword>
<feature type="chain" id="PRO_5017655448" description="AA9 family lytic polysaccharide monooxygenase" evidence="17">
    <location>
        <begin position="22"/>
        <end position="352"/>
    </location>
</feature>
<comment type="function">
    <text evidence="16">Lytic polysaccharide monooxygenase (LMPO) that depolymerizes crystalline and amorphous polysaccharides via the oxidation of scissile alpha- or beta-(1-4)-glycosidic bonds, yielding C1 and/or C4 oxidation products. Catalysis by LPMOs requires the reduction of the active-site copper from Cu(II) to Cu(I) by a reducing agent and H(2)O(2) or O(2) as a cosubstrate.</text>
</comment>
<feature type="domain" description="Auxiliary Activity family 9 catalytic" evidence="18">
    <location>
        <begin position="22"/>
        <end position="238"/>
    </location>
</feature>
<organism evidence="19 20">
    <name type="scientific">Coleophoma crateriformis</name>
    <dbReference type="NCBI Taxonomy" id="565419"/>
    <lineage>
        <taxon>Eukaryota</taxon>
        <taxon>Fungi</taxon>
        <taxon>Dikarya</taxon>
        <taxon>Ascomycota</taxon>
        <taxon>Pezizomycotina</taxon>
        <taxon>Leotiomycetes</taxon>
        <taxon>Helotiales</taxon>
        <taxon>Dermateaceae</taxon>
        <taxon>Coleophoma</taxon>
    </lineage>
</organism>
<dbReference type="EC" id="1.14.99.56" evidence="16"/>
<dbReference type="PANTHER" id="PTHR33353">
    <property type="entry name" value="PUTATIVE (AFU_ORTHOLOGUE AFUA_1G12560)-RELATED"/>
    <property type="match status" value="1"/>
</dbReference>
<evidence type="ECO:0000256" key="12">
    <source>
        <dbReference type="ARBA" id="ARBA00023277"/>
    </source>
</evidence>
<evidence type="ECO:0000256" key="10">
    <source>
        <dbReference type="ARBA" id="ARBA00023157"/>
    </source>
</evidence>
<evidence type="ECO:0000256" key="2">
    <source>
        <dbReference type="ARBA" id="ARBA00004613"/>
    </source>
</evidence>
<dbReference type="GO" id="GO:0030245">
    <property type="term" value="P:cellulose catabolic process"/>
    <property type="evidence" value="ECO:0007669"/>
    <property type="project" value="UniProtKB-UniRule"/>
</dbReference>
<keyword evidence="13 16" id="KW-0624">Polysaccharide degradation</keyword>
<keyword evidence="7" id="KW-0560">Oxidoreductase</keyword>
<evidence type="ECO:0000256" key="1">
    <source>
        <dbReference type="ARBA" id="ARBA00001973"/>
    </source>
</evidence>
<gene>
    <name evidence="19" type="ORF">BP5796_09798</name>
</gene>
<dbReference type="GO" id="GO:0005576">
    <property type="term" value="C:extracellular region"/>
    <property type="evidence" value="ECO:0007669"/>
    <property type="project" value="UniProtKB-SubCell"/>
</dbReference>
<evidence type="ECO:0000256" key="3">
    <source>
        <dbReference type="ARBA" id="ARBA00022525"/>
    </source>
</evidence>
<feature type="signal peptide" evidence="17">
    <location>
        <begin position="1"/>
        <end position="21"/>
    </location>
</feature>
<keyword evidence="10 16" id="KW-1015">Disulfide bond</keyword>
<evidence type="ECO:0000259" key="18">
    <source>
        <dbReference type="Pfam" id="PF03443"/>
    </source>
</evidence>
<keyword evidence="3 16" id="KW-0964">Secreted</keyword>
<dbReference type="PANTHER" id="PTHR33353:SF36">
    <property type="entry name" value="ENDO-BETA-1,4-GLUCANASE D"/>
    <property type="match status" value="1"/>
</dbReference>
<evidence type="ECO:0000256" key="13">
    <source>
        <dbReference type="ARBA" id="ARBA00023326"/>
    </source>
</evidence>
<evidence type="ECO:0000313" key="19">
    <source>
        <dbReference type="EMBL" id="RDW67049.1"/>
    </source>
</evidence>
<dbReference type="Gene3D" id="2.70.50.70">
    <property type="match status" value="1"/>
</dbReference>
<comment type="domain">
    <text evidence="16">Has a modular structure: an endo-beta-1,4-glucanase catalytic module at the N-terminus, a linker rich in serines and threonines, and a C-terminal carbohydrate-binding module (CBM).</text>
</comment>
<dbReference type="InterPro" id="IPR049892">
    <property type="entry name" value="AA9"/>
</dbReference>
<evidence type="ECO:0000256" key="4">
    <source>
        <dbReference type="ARBA" id="ARBA00022723"/>
    </source>
</evidence>
<dbReference type="EMBL" id="PDLN01000014">
    <property type="protein sequence ID" value="RDW67049.1"/>
    <property type="molecule type" value="Genomic_DNA"/>
</dbReference>
<comment type="cofactor">
    <cofactor evidence="1">
        <name>Cu(2+)</name>
        <dbReference type="ChEBI" id="CHEBI:29036"/>
    </cofactor>
</comment>
<keyword evidence="11" id="KW-0325">Glycoprotein</keyword>
<sequence>MYSFTSAALLTALLSATRVAAHGHVENIVINGASYEGFDINVFPYESNPPAVVAWTTPNTANGFISPSQYNSSDIICHESATNAQGYATVAAGDSISIQWTAWPSGHHGPVLDYLANCGSDCTTVDKTTLEFFKIDGVGLIDDTTVPGNWGTDELVADNSTWLVTIPSSIAPGNYVLRHELIALHGAESADGAQNYPQCFNLQITGTGTESPAGTLGTELYTETGAGIIVNIYSSLSTYTVPGPTLISDAVSVTQSSSAITASVSATTTAAAVATGAASGSSSAAAAGTTSSAAAAASTSAATVASSSAAAAVVVSSTSTAVPTTMVTVASSATSAAAAVTSSAAADDECDA</sequence>
<dbReference type="OrthoDB" id="4849160at2759"/>
<comment type="caution">
    <text evidence="19">The sequence shown here is derived from an EMBL/GenBank/DDBJ whole genome shotgun (WGS) entry which is preliminary data.</text>
</comment>
<dbReference type="AlphaFoldDB" id="A0A3D8QZ43"/>
<evidence type="ECO:0000256" key="9">
    <source>
        <dbReference type="ARBA" id="ARBA00023033"/>
    </source>
</evidence>
<evidence type="ECO:0000256" key="8">
    <source>
        <dbReference type="ARBA" id="ARBA00023008"/>
    </source>
</evidence>
<comment type="similarity">
    <text evidence="14">Belongs to the polysaccharide monooxygenase AA9 family.</text>
</comment>
<name>A0A3D8QZ43_9HELO</name>
<keyword evidence="20" id="KW-1185">Reference proteome</keyword>
<keyword evidence="12 16" id="KW-0119">Carbohydrate metabolism</keyword>
<evidence type="ECO:0000256" key="14">
    <source>
        <dbReference type="ARBA" id="ARBA00044502"/>
    </source>
</evidence>
<dbReference type="InterPro" id="IPR005103">
    <property type="entry name" value="AA9_LPMO"/>
</dbReference>
<accession>A0A3D8QZ43</accession>
<evidence type="ECO:0000256" key="16">
    <source>
        <dbReference type="RuleBase" id="RU368122"/>
    </source>
</evidence>
<keyword evidence="8" id="KW-0186">Copper</keyword>